<dbReference type="EMBL" id="VSRR010002526">
    <property type="protein sequence ID" value="MPC31902.1"/>
    <property type="molecule type" value="Genomic_DNA"/>
</dbReference>
<gene>
    <name evidence="2" type="ORF">E2C01_025202</name>
</gene>
<feature type="region of interest" description="Disordered" evidence="1">
    <location>
        <begin position="92"/>
        <end position="119"/>
    </location>
</feature>
<sequence>MRLRLRSSGLKRFKRKPCLGSGVVVSFFLPTASSGLFAIDFLGAGEKRLGELGLFAGESGRRFMKECGTDDLLPGSLDDSFCLERKLKGRKVTSGPVSTNSSSNSGSSNMGSSSNTSRSEMGAAVVASVGNTEVGLTVLVLPGKTEERVLPNLNLPGLLVPGKAPGLLALNRNPGELPLTLVGPKRPGREDPLGPPGLDVWKRNRIEDGATETCCF</sequence>
<reference evidence="2 3" key="1">
    <citation type="submission" date="2019-05" db="EMBL/GenBank/DDBJ databases">
        <title>Another draft genome of Portunus trituberculatus and its Hox gene families provides insights of decapod evolution.</title>
        <authorList>
            <person name="Jeong J.-H."/>
            <person name="Song I."/>
            <person name="Kim S."/>
            <person name="Choi T."/>
            <person name="Kim D."/>
            <person name="Ryu S."/>
            <person name="Kim W."/>
        </authorList>
    </citation>
    <scope>NUCLEOTIDE SEQUENCE [LARGE SCALE GENOMIC DNA]</scope>
    <source>
        <tissue evidence="2">Muscle</tissue>
    </source>
</reference>
<feature type="compositionally biased region" description="Low complexity" evidence="1">
    <location>
        <begin position="93"/>
        <end position="119"/>
    </location>
</feature>
<dbReference type="AlphaFoldDB" id="A0A5B7ECQ9"/>
<keyword evidence="3" id="KW-1185">Reference proteome</keyword>
<evidence type="ECO:0000313" key="2">
    <source>
        <dbReference type="EMBL" id="MPC31902.1"/>
    </source>
</evidence>
<evidence type="ECO:0000256" key="1">
    <source>
        <dbReference type="SAM" id="MobiDB-lite"/>
    </source>
</evidence>
<proteinExistence type="predicted"/>
<name>A0A5B7ECQ9_PORTR</name>
<protein>
    <submittedName>
        <fullName evidence="2">Uncharacterized protein</fullName>
    </submittedName>
</protein>
<comment type="caution">
    <text evidence="2">The sequence shown here is derived from an EMBL/GenBank/DDBJ whole genome shotgun (WGS) entry which is preliminary data.</text>
</comment>
<accession>A0A5B7ECQ9</accession>
<organism evidence="2 3">
    <name type="scientific">Portunus trituberculatus</name>
    <name type="common">Swimming crab</name>
    <name type="synonym">Neptunus trituberculatus</name>
    <dbReference type="NCBI Taxonomy" id="210409"/>
    <lineage>
        <taxon>Eukaryota</taxon>
        <taxon>Metazoa</taxon>
        <taxon>Ecdysozoa</taxon>
        <taxon>Arthropoda</taxon>
        <taxon>Crustacea</taxon>
        <taxon>Multicrustacea</taxon>
        <taxon>Malacostraca</taxon>
        <taxon>Eumalacostraca</taxon>
        <taxon>Eucarida</taxon>
        <taxon>Decapoda</taxon>
        <taxon>Pleocyemata</taxon>
        <taxon>Brachyura</taxon>
        <taxon>Eubrachyura</taxon>
        <taxon>Portunoidea</taxon>
        <taxon>Portunidae</taxon>
        <taxon>Portuninae</taxon>
        <taxon>Portunus</taxon>
    </lineage>
</organism>
<evidence type="ECO:0000313" key="3">
    <source>
        <dbReference type="Proteomes" id="UP000324222"/>
    </source>
</evidence>
<dbReference type="Proteomes" id="UP000324222">
    <property type="component" value="Unassembled WGS sequence"/>
</dbReference>